<dbReference type="Pfam" id="PF12704">
    <property type="entry name" value="MacB_PCD"/>
    <property type="match status" value="1"/>
</dbReference>
<comment type="caution">
    <text evidence="3">The sequence shown here is derived from an EMBL/GenBank/DDBJ whole genome shotgun (WGS) entry which is preliminary data.</text>
</comment>
<keyword evidence="1" id="KW-1133">Transmembrane helix</keyword>
<gene>
    <name evidence="3" type="ORF">FC91_GL000198</name>
</gene>
<evidence type="ECO:0000256" key="1">
    <source>
        <dbReference type="SAM" id="Phobius"/>
    </source>
</evidence>
<feature type="transmembrane region" description="Helical" evidence="1">
    <location>
        <begin position="270"/>
        <end position="291"/>
    </location>
</feature>
<protein>
    <recommendedName>
        <fullName evidence="2">MacB-like periplasmic core domain-containing protein</fullName>
    </recommendedName>
</protein>
<evidence type="ECO:0000313" key="3">
    <source>
        <dbReference type="EMBL" id="KRM26130.1"/>
    </source>
</evidence>
<organism evidence="3 4">
    <name type="scientific">Schleiferilactobacillus harbinensis DSM 16991</name>
    <dbReference type="NCBI Taxonomy" id="1122147"/>
    <lineage>
        <taxon>Bacteria</taxon>
        <taxon>Bacillati</taxon>
        <taxon>Bacillota</taxon>
        <taxon>Bacilli</taxon>
        <taxon>Lactobacillales</taxon>
        <taxon>Lactobacillaceae</taxon>
        <taxon>Schleiferilactobacillus</taxon>
    </lineage>
</organism>
<accession>A0A0R1X7P7</accession>
<dbReference type="RefSeq" id="WP_027828273.1">
    <property type="nucleotide sequence ID" value="NZ_AUEH01000016.1"/>
</dbReference>
<keyword evidence="1" id="KW-0472">Membrane</keyword>
<sequence>MKIKQKLVLLLGNFLAFFLIVWAFSIGDQQTYQDRLNRNGLSAASLRVHTKSRETVPTLLTKLSQSGLTNYQVQIADPLRKNVTYVYGAGDYTQLPISSGRMLTDSDFTAPVPFVVVGDTVTQRLYQPATQKYYYNGHQYLSVVGTVGAAQKADINDHVFISLSTAQSALKKALRHYTIYIDGTLATTKQKTAKKLFAATRLTKAKYALVSTAQGDVNPLVWTILILASALLLVLLLARYYIQLQRQQLNGSRLDHLLYRHLQYGYIRQYFLYALVGIGGGYFLGSSLLYLLSYQQIFLTVALYGLLQAVLVVAGIMRTKQRHVLTEVEEDDEEEAEDNE</sequence>
<feature type="transmembrane region" description="Helical" evidence="1">
    <location>
        <begin position="220"/>
        <end position="242"/>
    </location>
</feature>
<dbReference type="AlphaFoldDB" id="A0A0R1X7P7"/>
<dbReference type="Proteomes" id="UP000050949">
    <property type="component" value="Unassembled WGS sequence"/>
</dbReference>
<evidence type="ECO:0000259" key="2">
    <source>
        <dbReference type="Pfam" id="PF12704"/>
    </source>
</evidence>
<proteinExistence type="predicted"/>
<dbReference type="eggNOG" id="ENOG5033H40">
    <property type="taxonomic scope" value="Bacteria"/>
</dbReference>
<dbReference type="PATRIC" id="fig|1122147.4.peg.208"/>
<reference evidence="3 4" key="1">
    <citation type="journal article" date="2015" name="Genome Announc.">
        <title>Expanding the biotechnology potential of lactobacilli through comparative genomics of 213 strains and associated genera.</title>
        <authorList>
            <person name="Sun Z."/>
            <person name="Harris H.M."/>
            <person name="McCann A."/>
            <person name="Guo C."/>
            <person name="Argimon S."/>
            <person name="Zhang W."/>
            <person name="Yang X."/>
            <person name="Jeffery I.B."/>
            <person name="Cooney J.C."/>
            <person name="Kagawa T.F."/>
            <person name="Liu W."/>
            <person name="Song Y."/>
            <person name="Salvetti E."/>
            <person name="Wrobel A."/>
            <person name="Rasinkangas P."/>
            <person name="Parkhill J."/>
            <person name="Rea M.C."/>
            <person name="O'Sullivan O."/>
            <person name="Ritari J."/>
            <person name="Douillard F.P."/>
            <person name="Paul Ross R."/>
            <person name="Yang R."/>
            <person name="Briner A.E."/>
            <person name="Felis G.E."/>
            <person name="de Vos W.M."/>
            <person name="Barrangou R."/>
            <person name="Klaenhammer T.R."/>
            <person name="Caufield P.W."/>
            <person name="Cui Y."/>
            <person name="Zhang H."/>
            <person name="O'Toole P.W."/>
        </authorList>
    </citation>
    <scope>NUCLEOTIDE SEQUENCE [LARGE SCALE GENOMIC DNA]</scope>
    <source>
        <strain evidence="3 4">DSM 16991</strain>
    </source>
</reference>
<dbReference type="EMBL" id="AZFW01000084">
    <property type="protein sequence ID" value="KRM26130.1"/>
    <property type="molecule type" value="Genomic_DNA"/>
</dbReference>
<keyword evidence="1" id="KW-0812">Transmembrane</keyword>
<feature type="transmembrane region" description="Helical" evidence="1">
    <location>
        <begin position="297"/>
        <end position="317"/>
    </location>
</feature>
<evidence type="ECO:0000313" key="4">
    <source>
        <dbReference type="Proteomes" id="UP000050949"/>
    </source>
</evidence>
<dbReference type="OrthoDB" id="2329651at2"/>
<name>A0A0R1X7P7_9LACO</name>
<feature type="domain" description="MacB-like periplasmic core" evidence="2">
    <location>
        <begin position="76"/>
        <end position="181"/>
    </location>
</feature>
<dbReference type="InterPro" id="IPR025857">
    <property type="entry name" value="MacB_PCD"/>
</dbReference>